<keyword evidence="2 4" id="KW-0378">Hydrolase</keyword>
<evidence type="ECO:0000313" key="6">
    <source>
        <dbReference type="Proteomes" id="UP000192335"/>
    </source>
</evidence>
<dbReference type="NCBIfam" id="TIGR01428">
    <property type="entry name" value="HAD_type_II"/>
    <property type="match status" value="1"/>
</dbReference>
<name>A0A1X0LAL6_9MYCO</name>
<evidence type="ECO:0000313" key="3">
    <source>
        <dbReference type="EMBL" id="ORC07373.1"/>
    </source>
</evidence>
<dbReference type="SFLD" id="SFLDS00003">
    <property type="entry name" value="Haloacid_Dehalogenase"/>
    <property type="match status" value="1"/>
</dbReference>
<dbReference type="SFLD" id="SFLDG01129">
    <property type="entry name" value="C1.5:_HAD__Beta-PGM__Phosphata"/>
    <property type="match status" value="1"/>
</dbReference>
<dbReference type="Gene3D" id="1.10.150.240">
    <property type="entry name" value="Putative phosphatase, domain 2"/>
    <property type="match status" value="1"/>
</dbReference>
<gene>
    <name evidence="4" type="primary">hdl IVa</name>
    <name evidence="3" type="ORF">B4U45_12925</name>
    <name evidence="4" type="ORF">LAUMK42_05272</name>
    <name evidence="5" type="ORF">LAUMK4_05194</name>
</gene>
<dbReference type="EMBL" id="UPHL01000155">
    <property type="protein sequence ID" value="VAZ86425.1"/>
    <property type="molecule type" value="Genomic_DNA"/>
</dbReference>
<keyword evidence="7" id="KW-1185">Reference proteome</keyword>
<dbReference type="Pfam" id="PF00702">
    <property type="entry name" value="Hydrolase"/>
    <property type="match status" value="1"/>
</dbReference>
<comment type="similarity">
    <text evidence="1">Belongs to the HAD-like hydrolase superfamily. S-2-haloalkanoic acid dehalogenase family.</text>
</comment>
<accession>A0A1X0LAL6</accession>
<dbReference type="Proteomes" id="UP000279331">
    <property type="component" value="Unassembled WGS sequence"/>
</dbReference>
<evidence type="ECO:0000313" key="5">
    <source>
        <dbReference type="EMBL" id="VBA30655.1"/>
    </source>
</evidence>
<dbReference type="InterPro" id="IPR036412">
    <property type="entry name" value="HAD-like_sf"/>
</dbReference>
<dbReference type="PANTHER" id="PTHR43316:SF3">
    <property type="entry name" value="HALOACID DEHALOGENASE, TYPE II (AFU_ORTHOLOGUE AFUA_2G07750)-RELATED"/>
    <property type="match status" value="1"/>
</dbReference>
<protein>
    <submittedName>
        <fullName evidence="4">(S)-2-haloacid dehalogenase 4A</fullName>
        <ecNumber evidence="4">3.8.1.2</ecNumber>
    </submittedName>
    <submittedName>
        <fullName evidence="3">Haloacid dehalogenase, type II</fullName>
    </submittedName>
</protein>
<dbReference type="Gene3D" id="3.40.50.1000">
    <property type="entry name" value="HAD superfamily/HAD-like"/>
    <property type="match status" value="1"/>
</dbReference>
<dbReference type="EMBL" id="MWQA01000001">
    <property type="protein sequence ID" value="ORC07373.1"/>
    <property type="molecule type" value="Genomic_DNA"/>
</dbReference>
<organism evidence="4 8">
    <name type="scientific">Mycobacterium persicum</name>
    <dbReference type="NCBI Taxonomy" id="1487726"/>
    <lineage>
        <taxon>Bacteria</taxon>
        <taxon>Bacillati</taxon>
        <taxon>Actinomycetota</taxon>
        <taxon>Actinomycetes</taxon>
        <taxon>Mycobacteriales</taxon>
        <taxon>Mycobacteriaceae</taxon>
        <taxon>Mycobacterium</taxon>
    </lineage>
</organism>
<evidence type="ECO:0000313" key="4">
    <source>
        <dbReference type="EMBL" id="VAZ86425.1"/>
    </source>
</evidence>
<dbReference type="AlphaFoldDB" id="A0A1X0LAL6"/>
<evidence type="ECO:0000256" key="2">
    <source>
        <dbReference type="ARBA" id="ARBA00022801"/>
    </source>
</evidence>
<dbReference type="InterPro" id="IPR023198">
    <property type="entry name" value="PGP-like_dom2"/>
</dbReference>
<dbReference type="InterPro" id="IPR051540">
    <property type="entry name" value="S-2-haloacid_dehalogenase"/>
</dbReference>
<evidence type="ECO:0000313" key="8">
    <source>
        <dbReference type="Proteomes" id="UP000279331"/>
    </source>
</evidence>
<reference evidence="3 6" key="1">
    <citation type="submission" date="2017-02" db="EMBL/GenBank/DDBJ databases">
        <title>Mycobacterium kansasii genomes.</title>
        <authorList>
            <person name="Borowka P."/>
            <person name="Strapagiel D."/>
            <person name="Marciniak B."/>
            <person name="Lach J."/>
            <person name="Bakula Z."/>
            <person name="Van Ingen J."/>
            <person name="Safianowska A."/>
            <person name="Brzostek A."/>
            <person name="Dziadek J."/>
            <person name="Jagielski T."/>
        </authorList>
    </citation>
    <scope>NUCLEOTIDE SEQUENCE [LARGE SCALE GENOMIC DNA]</scope>
    <source>
        <strain evidence="3 6">12MK</strain>
    </source>
</reference>
<dbReference type="EC" id="3.8.1.2" evidence="4"/>
<dbReference type="PRINTS" id="PR00413">
    <property type="entry name" value="HADHALOGNASE"/>
</dbReference>
<dbReference type="InterPro" id="IPR006328">
    <property type="entry name" value="2-HAD"/>
</dbReference>
<dbReference type="Proteomes" id="UP000192335">
    <property type="component" value="Unassembled WGS sequence"/>
</dbReference>
<dbReference type="RefSeq" id="WP_075546852.1">
    <property type="nucleotide sequence ID" value="NZ_CADEAW010000024.1"/>
</dbReference>
<comment type="caution">
    <text evidence="4">The sequence shown here is derived from an EMBL/GenBank/DDBJ whole genome shotgun (WGS) entry which is preliminary data.</text>
</comment>
<evidence type="ECO:0000256" key="1">
    <source>
        <dbReference type="ARBA" id="ARBA00008106"/>
    </source>
</evidence>
<dbReference type="InterPro" id="IPR006439">
    <property type="entry name" value="HAD-SF_hydro_IA"/>
</dbReference>
<evidence type="ECO:0000313" key="7">
    <source>
        <dbReference type="Proteomes" id="UP000271464"/>
    </source>
</evidence>
<sequence length="227" mass="24071">MALPHRPKAVVFDVVETLISLAPLRSRFADIGLAAELAERWFDRLLRDGIALSLAGDYQPFPVVAAAALRTLARDELDEDAVGHVMAGFGALPAHPDAEPAMRTLADSGISLACLSNGTAEATMDFLNRSSLGRYVDQVISVAEVRSWKPASPVYTHAAGVIGHRPEELALVAVHAFDCHGAKRAGWTTGWAGRTDGHYAEVFAPADVVGTDLVDVATKLLALSAHA</sequence>
<dbReference type="PANTHER" id="PTHR43316">
    <property type="entry name" value="HYDROLASE, HALOACID DELAHOGENASE-RELATED"/>
    <property type="match status" value="1"/>
</dbReference>
<dbReference type="GeneID" id="66598246"/>
<dbReference type="OrthoDB" id="3774052at2"/>
<proteinExistence type="inferred from homology"/>
<dbReference type="Proteomes" id="UP000271464">
    <property type="component" value="Unassembled WGS sequence"/>
</dbReference>
<dbReference type="SUPFAM" id="SSF56784">
    <property type="entry name" value="HAD-like"/>
    <property type="match status" value="1"/>
</dbReference>
<reference evidence="7 8" key="2">
    <citation type="submission" date="2018-09" db="EMBL/GenBank/DDBJ databases">
        <authorList>
            <person name="Tagini F."/>
        </authorList>
    </citation>
    <scope>NUCLEOTIDE SEQUENCE [LARGE SCALE GENOMIC DNA]</scope>
    <source>
        <strain evidence="5 7">MK4</strain>
        <strain evidence="4 8">MK42</strain>
    </source>
</reference>
<dbReference type="GO" id="GO:0018784">
    <property type="term" value="F:(S)-2-haloacid dehalogenase activity"/>
    <property type="evidence" value="ECO:0007669"/>
    <property type="project" value="UniProtKB-EC"/>
</dbReference>
<dbReference type="InterPro" id="IPR023214">
    <property type="entry name" value="HAD_sf"/>
</dbReference>
<dbReference type="NCBIfam" id="TIGR01493">
    <property type="entry name" value="HAD-SF-IA-v2"/>
    <property type="match status" value="1"/>
</dbReference>
<dbReference type="EMBL" id="UPHM01000142">
    <property type="protein sequence ID" value="VBA30655.1"/>
    <property type="molecule type" value="Genomic_DNA"/>
</dbReference>